<evidence type="ECO:0000313" key="2">
    <source>
        <dbReference type="Proteomes" id="UP000805649"/>
    </source>
</evidence>
<organism evidence="1 2">
    <name type="scientific">Colletotrichum truncatum</name>
    <name type="common">Anthracnose fungus</name>
    <name type="synonym">Colletotrichum capsici</name>
    <dbReference type="NCBI Taxonomy" id="5467"/>
    <lineage>
        <taxon>Eukaryota</taxon>
        <taxon>Fungi</taxon>
        <taxon>Dikarya</taxon>
        <taxon>Ascomycota</taxon>
        <taxon>Pezizomycotina</taxon>
        <taxon>Sordariomycetes</taxon>
        <taxon>Hypocreomycetidae</taxon>
        <taxon>Glomerellales</taxon>
        <taxon>Glomerellaceae</taxon>
        <taxon>Colletotrichum</taxon>
        <taxon>Colletotrichum truncatum species complex</taxon>
    </lineage>
</organism>
<dbReference type="Proteomes" id="UP000805649">
    <property type="component" value="Unassembled WGS sequence"/>
</dbReference>
<protein>
    <submittedName>
        <fullName evidence="1">Uncharacterized protein</fullName>
    </submittedName>
</protein>
<evidence type="ECO:0000313" key="1">
    <source>
        <dbReference type="EMBL" id="KAL0932680.1"/>
    </source>
</evidence>
<reference evidence="1 2" key="1">
    <citation type="journal article" date="2020" name="Phytopathology">
        <title>Genome Sequence Resources of Colletotrichum truncatum, C. plurivorum, C. musicola, and C. sojae: Four Species Pathogenic to Soybean (Glycine max).</title>
        <authorList>
            <person name="Rogerio F."/>
            <person name="Boufleur T.R."/>
            <person name="Ciampi-Guillardi M."/>
            <person name="Sukno S.A."/>
            <person name="Thon M.R."/>
            <person name="Massola Junior N.S."/>
            <person name="Baroncelli R."/>
        </authorList>
    </citation>
    <scope>NUCLEOTIDE SEQUENCE [LARGE SCALE GENOMIC DNA]</scope>
    <source>
        <strain evidence="1 2">CMES1059</strain>
    </source>
</reference>
<sequence>MSLANVSQRFRLAHLFPIFVAVAHTLGSLVSVFDPEGAIHSFGLPERFAQSPIAHACFLLSGARLSTLGMAQLLFYLRGDFFAVDIIMALLVCVGLVDGFVCWQEGVPSAAIFRATSGLVIGAWGALGLTSKL</sequence>
<dbReference type="EMBL" id="VUJX02000008">
    <property type="protein sequence ID" value="KAL0932680.1"/>
    <property type="molecule type" value="Genomic_DNA"/>
</dbReference>
<gene>
    <name evidence="1" type="ORF">CTRU02_211643</name>
</gene>
<comment type="caution">
    <text evidence="1">The sequence shown here is derived from an EMBL/GenBank/DDBJ whole genome shotgun (WGS) entry which is preliminary data.</text>
</comment>
<name>A0ACC3YL99_COLTU</name>
<proteinExistence type="predicted"/>
<keyword evidence="2" id="KW-1185">Reference proteome</keyword>
<accession>A0ACC3YL99</accession>